<keyword evidence="3" id="KW-0540">Nuclease</keyword>
<organism evidence="3 4">
    <name type="scientific">Nocardioides soli</name>
    <dbReference type="NCBI Taxonomy" id="1036020"/>
    <lineage>
        <taxon>Bacteria</taxon>
        <taxon>Bacillati</taxon>
        <taxon>Actinomycetota</taxon>
        <taxon>Actinomycetes</taxon>
        <taxon>Propionibacteriales</taxon>
        <taxon>Nocardioidaceae</taxon>
        <taxon>Nocardioides</taxon>
    </lineage>
</organism>
<dbReference type="SUPFAM" id="SSF56219">
    <property type="entry name" value="DNase I-like"/>
    <property type="match status" value="1"/>
</dbReference>
<dbReference type="Pfam" id="PF03372">
    <property type="entry name" value="Exo_endo_phos"/>
    <property type="match status" value="1"/>
</dbReference>
<evidence type="ECO:0000313" key="4">
    <source>
        <dbReference type="Proteomes" id="UP000589626"/>
    </source>
</evidence>
<sequence>MHRAATRVLTAAALALSALAATSASTAAPAPGHARKADPLQVRIGTYNVISRATVDTFKNVVTQVKPSVDVLGLQEVGMNDKNKWLIADYNWGYYRPPQLQQNPIIWDRRQLDFVSGSGVKLSDPHRIEGRNGGGEEAKTPNWATVVRLFHRASGHQLSFINVHLLTGTVKGGKFVPGRPQAKKLYLKQLRTLVKTARAERSASDEVFVLGDFNAGYKEDIRAGKKQLPVKQFKKIGFKSVWEKSPLLSKKYGTHSNALIDQIWNSGAPVSTQILTNVKGSDHRPAIGTYQMPPPDPTYVAPLGSIGFGQSPPVRNEYTKKAGKFVEIPLVGDFSHGYATVRVNAAESTATEGADFYIDPTSFLPGSRTIYVKINRDGQTEDEEYYTLEIVDPVNMVPIPGAEKVRGVIEANRS</sequence>
<dbReference type="Gene3D" id="3.60.10.10">
    <property type="entry name" value="Endonuclease/exonuclease/phosphatase"/>
    <property type="match status" value="1"/>
</dbReference>
<gene>
    <name evidence="3" type="ORF">FHU40_001305</name>
</gene>
<keyword evidence="3" id="KW-0269">Exonuclease</keyword>
<dbReference type="InterPro" id="IPR005135">
    <property type="entry name" value="Endo/exonuclease/phosphatase"/>
</dbReference>
<dbReference type="RefSeq" id="WP_183591399.1">
    <property type="nucleotide sequence ID" value="NZ_JACHWR010000001.1"/>
</dbReference>
<keyword evidence="3" id="KW-0378">Hydrolase</keyword>
<reference evidence="3 4" key="1">
    <citation type="submission" date="2020-08" db="EMBL/GenBank/DDBJ databases">
        <title>Sequencing the genomes of 1000 actinobacteria strains.</title>
        <authorList>
            <person name="Klenk H.-P."/>
        </authorList>
    </citation>
    <scope>NUCLEOTIDE SEQUENCE [LARGE SCALE GENOMIC DNA]</scope>
    <source>
        <strain evidence="3 4">DSM 105498</strain>
    </source>
</reference>
<comment type="caution">
    <text evidence="3">The sequence shown here is derived from an EMBL/GenBank/DDBJ whole genome shotgun (WGS) entry which is preliminary data.</text>
</comment>
<evidence type="ECO:0000256" key="1">
    <source>
        <dbReference type="SAM" id="SignalP"/>
    </source>
</evidence>
<dbReference type="SUPFAM" id="SSF141072">
    <property type="entry name" value="CalX-like"/>
    <property type="match status" value="1"/>
</dbReference>
<feature type="signal peptide" evidence="1">
    <location>
        <begin position="1"/>
        <end position="20"/>
    </location>
</feature>
<dbReference type="InterPro" id="IPR036691">
    <property type="entry name" value="Endo/exonu/phosph_ase_sf"/>
</dbReference>
<evidence type="ECO:0000259" key="2">
    <source>
        <dbReference type="Pfam" id="PF03372"/>
    </source>
</evidence>
<feature type="chain" id="PRO_5038788120" evidence="1">
    <location>
        <begin position="21"/>
        <end position="414"/>
    </location>
</feature>
<dbReference type="EMBL" id="JACHWR010000001">
    <property type="protein sequence ID" value="MBB3041504.1"/>
    <property type="molecule type" value="Genomic_DNA"/>
</dbReference>
<name>A0A7W4VUC3_9ACTN</name>
<protein>
    <submittedName>
        <fullName evidence="3">Exonuclease III</fullName>
    </submittedName>
</protein>
<evidence type="ECO:0000313" key="3">
    <source>
        <dbReference type="EMBL" id="MBB3041504.1"/>
    </source>
</evidence>
<keyword evidence="4" id="KW-1185">Reference proteome</keyword>
<dbReference type="Proteomes" id="UP000589626">
    <property type="component" value="Unassembled WGS sequence"/>
</dbReference>
<dbReference type="AlphaFoldDB" id="A0A7W4VUC3"/>
<dbReference type="InterPro" id="IPR038081">
    <property type="entry name" value="CalX-like_sf"/>
</dbReference>
<accession>A0A7W4VUC3</accession>
<feature type="domain" description="Endonuclease/exonuclease/phosphatase" evidence="2">
    <location>
        <begin position="55"/>
        <end position="220"/>
    </location>
</feature>
<proteinExistence type="predicted"/>
<dbReference type="GO" id="GO:0004527">
    <property type="term" value="F:exonuclease activity"/>
    <property type="evidence" value="ECO:0007669"/>
    <property type="project" value="UniProtKB-KW"/>
</dbReference>
<keyword evidence="1" id="KW-0732">Signal</keyword>